<dbReference type="InterPro" id="IPR039699">
    <property type="entry name" value="Ribosomal_uL30"/>
</dbReference>
<dbReference type="PANTHER" id="PTHR11524:SF40">
    <property type="entry name" value="RIBOSOMAL PROTEIN L7, PUTATIVE-RELATED"/>
    <property type="match status" value="1"/>
</dbReference>
<dbReference type="GO" id="GO:0000463">
    <property type="term" value="P:maturation of LSU-rRNA from tricistronic rRNA transcript (SSU-rRNA, 5.8S rRNA, LSU-rRNA)"/>
    <property type="evidence" value="ECO:0007669"/>
    <property type="project" value="TreeGrafter"/>
</dbReference>
<protein>
    <recommendedName>
        <fullName evidence="3">60S ribosomal protein L7</fullName>
    </recommendedName>
</protein>
<keyword evidence="2" id="KW-1185">Reference proteome</keyword>
<name>A0AAD8LL88_BABGI</name>
<dbReference type="GO" id="GO:0022625">
    <property type="term" value="C:cytosolic large ribosomal subunit"/>
    <property type="evidence" value="ECO:0007669"/>
    <property type="project" value="TreeGrafter"/>
</dbReference>
<comment type="caution">
    <text evidence="1">The sequence shown here is derived from an EMBL/GenBank/DDBJ whole genome shotgun (WGS) entry which is preliminary data.</text>
</comment>
<accession>A0AAD8LL88</accession>
<dbReference type="AlphaFoldDB" id="A0AAD8LL88"/>
<evidence type="ECO:0000313" key="1">
    <source>
        <dbReference type="EMBL" id="KAK1443608.1"/>
    </source>
</evidence>
<sequence length="235" mass="26532">MGDNIYTDKKKEAVIKEHRVRLNKKSDLAREVALIKSKRGNNKKDKNAIKSLNYVFSKSKRKLLDIKRNSSLHKKPISSPSEYKLLLVVRNRRKAASSDSLSILRTMGLSQVGTGRLISNSDYNMKNLRVVMPFVYYGQPTIMNVKGLLHKRGTIYMTAGEIKLMTTNQAVEENFGNDSILCISDIVESIYNKTPLTEEILDKLGPMQLSGFERDGSLLYGDVGEPINDILNHLL</sequence>
<dbReference type="GO" id="GO:0003735">
    <property type="term" value="F:structural constituent of ribosome"/>
    <property type="evidence" value="ECO:0007669"/>
    <property type="project" value="TreeGrafter"/>
</dbReference>
<gene>
    <name evidence="1" type="ORF">BgAZ_204840</name>
</gene>
<organism evidence="1 2">
    <name type="scientific">Babesia gibsoni</name>
    <dbReference type="NCBI Taxonomy" id="33632"/>
    <lineage>
        <taxon>Eukaryota</taxon>
        <taxon>Sar</taxon>
        <taxon>Alveolata</taxon>
        <taxon>Apicomplexa</taxon>
        <taxon>Aconoidasida</taxon>
        <taxon>Piroplasmida</taxon>
        <taxon>Babesiidae</taxon>
        <taxon>Babesia</taxon>
    </lineage>
</organism>
<evidence type="ECO:0008006" key="3">
    <source>
        <dbReference type="Google" id="ProtNLM"/>
    </source>
</evidence>
<dbReference type="PANTHER" id="PTHR11524">
    <property type="entry name" value="60S RIBOSOMAL PROTEIN L7"/>
    <property type="match status" value="1"/>
</dbReference>
<dbReference type="EMBL" id="JAVEPI010000002">
    <property type="protein sequence ID" value="KAK1443608.1"/>
    <property type="molecule type" value="Genomic_DNA"/>
</dbReference>
<dbReference type="SUPFAM" id="SSF55129">
    <property type="entry name" value="Ribosomal protein L30p/L7e"/>
    <property type="match status" value="1"/>
</dbReference>
<dbReference type="GO" id="GO:0003723">
    <property type="term" value="F:RNA binding"/>
    <property type="evidence" value="ECO:0007669"/>
    <property type="project" value="TreeGrafter"/>
</dbReference>
<evidence type="ECO:0000313" key="2">
    <source>
        <dbReference type="Proteomes" id="UP001230268"/>
    </source>
</evidence>
<reference evidence="1" key="1">
    <citation type="submission" date="2023-08" db="EMBL/GenBank/DDBJ databases">
        <title>Draft sequence of the Babesia gibsoni genome.</title>
        <authorList>
            <person name="Yamagishi J.Y."/>
            <person name="Xuan X.X."/>
        </authorList>
    </citation>
    <scope>NUCLEOTIDE SEQUENCE</scope>
    <source>
        <strain evidence="1">Azabu</strain>
    </source>
</reference>
<proteinExistence type="predicted"/>
<dbReference type="Proteomes" id="UP001230268">
    <property type="component" value="Unassembled WGS sequence"/>
</dbReference>
<dbReference type="InterPro" id="IPR036919">
    <property type="entry name" value="Ribo_uL30_ferredoxin-like_sf"/>
</dbReference>